<evidence type="ECO:0000313" key="2">
    <source>
        <dbReference type="EMBL" id="NIK58604.1"/>
    </source>
</evidence>
<dbReference type="PROSITE" id="PS51318">
    <property type="entry name" value="TAT"/>
    <property type="match status" value="1"/>
</dbReference>
<dbReference type="InterPro" id="IPR050490">
    <property type="entry name" value="Bact_solute-bd_prot1"/>
</dbReference>
<dbReference type="RefSeq" id="WP_167209526.1">
    <property type="nucleotide sequence ID" value="NZ_JAASRO010000001.1"/>
</dbReference>
<protein>
    <submittedName>
        <fullName evidence="2">Multiple sugar transport system substrate-binding protein</fullName>
    </submittedName>
</protein>
<dbReference type="PANTHER" id="PTHR43649">
    <property type="entry name" value="ARABINOSE-BINDING PROTEIN-RELATED"/>
    <property type="match status" value="1"/>
</dbReference>
<dbReference type="InterPro" id="IPR006059">
    <property type="entry name" value="SBP"/>
</dbReference>
<dbReference type="EMBL" id="JAASRO010000001">
    <property type="protein sequence ID" value="NIK58604.1"/>
    <property type="molecule type" value="Genomic_DNA"/>
</dbReference>
<feature type="signal peptide" evidence="1">
    <location>
        <begin position="1"/>
        <end position="34"/>
    </location>
</feature>
<dbReference type="SUPFAM" id="SSF53850">
    <property type="entry name" value="Periplasmic binding protein-like II"/>
    <property type="match status" value="1"/>
</dbReference>
<keyword evidence="2" id="KW-0813">Transport</keyword>
<keyword evidence="2" id="KW-0762">Sugar transport</keyword>
<reference evidence="2 3" key="1">
    <citation type="submission" date="2020-03" db="EMBL/GenBank/DDBJ databases">
        <title>Sequencing the genomes of 1000 actinobacteria strains.</title>
        <authorList>
            <person name="Klenk H.-P."/>
        </authorList>
    </citation>
    <scope>NUCLEOTIDE SEQUENCE [LARGE SCALE GENOMIC DNA]</scope>
    <source>
        <strain evidence="2 3">DSM 45490</strain>
    </source>
</reference>
<dbReference type="InterPro" id="IPR006311">
    <property type="entry name" value="TAT_signal"/>
</dbReference>
<dbReference type="Gene3D" id="3.40.190.10">
    <property type="entry name" value="Periplasmic binding protein-like II"/>
    <property type="match status" value="1"/>
</dbReference>
<gene>
    <name evidence="2" type="ORF">BJY22_004321</name>
</gene>
<dbReference type="AlphaFoldDB" id="A0A7X5VCS4"/>
<keyword evidence="1" id="KW-0732">Signal</keyword>
<dbReference type="PANTHER" id="PTHR43649:SF12">
    <property type="entry name" value="DIACETYLCHITOBIOSE BINDING PROTEIN DASA"/>
    <property type="match status" value="1"/>
</dbReference>
<evidence type="ECO:0000313" key="3">
    <source>
        <dbReference type="Proteomes" id="UP000555407"/>
    </source>
</evidence>
<sequence>MHPSHQPPSHRPAITRRRFLGALGALGTAGAVGAAATACGSAAPVAAPIALPDGLWPYTGPALTKQRITLRVLRQQFPIKVQDQYFTKLFAQFTAAYPNLRIEDQTVPFGELSQKAQLAIAGGSPPDIILTFGDFMPEYVANNAAVPLDDLIARDFIEDIVTPTRTLHSHDGKLYAMPWEQQILAHFYNADVFAKYRVEAPPVSDDPADAWTWERTRDAWRELEEAQRGDDRRLWSLAPSIMGPGGPGSSYWFEGIFLRSAGDKSGTESERRTFEAVSADGTTARGYVDTPEAAAGMEYYQSLFTDRLTPRAGLPNAWYDGRAASFINADTTALRAQQLKVKFRWAVAPVPTGKTQFSHGSGAGFFVASASKHVPEAAALLAFLHNDANRMTWHSEVRGTLPARKSLFERLPRYRQHPYKLMLNTLEKCAYPPPATPGALSYQYVLNSAIKDIALGAAPAERLTRAATKLDTLLARYR</sequence>
<dbReference type="Pfam" id="PF01547">
    <property type="entry name" value="SBP_bac_1"/>
    <property type="match status" value="1"/>
</dbReference>
<organism evidence="2 3">
    <name type="scientific">Kribbella shirazensis</name>
    <dbReference type="NCBI Taxonomy" id="1105143"/>
    <lineage>
        <taxon>Bacteria</taxon>
        <taxon>Bacillati</taxon>
        <taxon>Actinomycetota</taxon>
        <taxon>Actinomycetes</taxon>
        <taxon>Propionibacteriales</taxon>
        <taxon>Kribbellaceae</taxon>
        <taxon>Kribbella</taxon>
    </lineage>
</organism>
<accession>A0A7X5VCS4</accession>
<evidence type="ECO:0000256" key="1">
    <source>
        <dbReference type="SAM" id="SignalP"/>
    </source>
</evidence>
<name>A0A7X5VCS4_9ACTN</name>
<dbReference type="Proteomes" id="UP000555407">
    <property type="component" value="Unassembled WGS sequence"/>
</dbReference>
<proteinExistence type="predicted"/>
<feature type="chain" id="PRO_5030743046" evidence="1">
    <location>
        <begin position="35"/>
        <end position="478"/>
    </location>
</feature>
<keyword evidence="3" id="KW-1185">Reference proteome</keyword>
<comment type="caution">
    <text evidence="2">The sequence shown here is derived from an EMBL/GenBank/DDBJ whole genome shotgun (WGS) entry which is preliminary data.</text>
</comment>